<keyword evidence="3 6" id="KW-0812">Transmembrane</keyword>
<feature type="transmembrane region" description="Helical" evidence="6">
    <location>
        <begin position="347"/>
        <end position="368"/>
    </location>
</feature>
<feature type="transmembrane region" description="Helical" evidence="6">
    <location>
        <begin position="106"/>
        <end position="127"/>
    </location>
</feature>
<dbReference type="Proteomes" id="UP001358417">
    <property type="component" value="Unassembled WGS sequence"/>
</dbReference>
<accession>A0AAV9MX06</accession>
<feature type="transmembrane region" description="Helical" evidence="6">
    <location>
        <begin position="311"/>
        <end position="335"/>
    </location>
</feature>
<reference evidence="8 9" key="1">
    <citation type="submission" date="2023-08" db="EMBL/GenBank/DDBJ databases">
        <title>Black Yeasts Isolated from many extreme environments.</title>
        <authorList>
            <person name="Coleine C."/>
            <person name="Stajich J.E."/>
            <person name="Selbmann L."/>
        </authorList>
    </citation>
    <scope>NUCLEOTIDE SEQUENCE [LARGE SCALE GENOMIC DNA]</scope>
    <source>
        <strain evidence="8 9">CCFEE 5792</strain>
    </source>
</reference>
<feature type="transmembrane region" description="Helical" evidence="6">
    <location>
        <begin position="441"/>
        <end position="463"/>
    </location>
</feature>
<dbReference type="GO" id="GO:0005351">
    <property type="term" value="F:carbohydrate:proton symporter activity"/>
    <property type="evidence" value="ECO:0007669"/>
    <property type="project" value="TreeGrafter"/>
</dbReference>
<dbReference type="InterPro" id="IPR050360">
    <property type="entry name" value="MFS_Sugar_Transporters"/>
</dbReference>
<dbReference type="AlphaFoldDB" id="A0AAV9MX06"/>
<feature type="transmembrane region" description="Helical" evidence="6">
    <location>
        <begin position="380"/>
        <end position="403"/>
    </location>
</feature>
<organism evidence="8 9">
    <name type="scientific">Exophiala bonariae</name>
    <dbReference type="NCBI Taxonomy" id="1690606"/>
    <lineage>
        <taxon>Eukaryota</taxon>
        <taxon>Fungi</taxon>
        <taxon>Dikarya</taxon>
        <taxon>Ascomycota</taxon>
        <taxon>Pezizomycotina</taxon>
        <taxon>Eurotiomycetes</taxon>
        <taxon>Chaetothyriomycetidae</taxon>
        <taxon>Chaetothyriales</taxon>
        <taxon>Herpotrichiellaceae</taxon>
        <taxon>Exophiala</taxon>
    </lineage>
</organism>
<feature type="domain" description="Major facilitator superfamily (MFS) profile" evidence="7">
    <location>
        <begin position="59"/>
        <end position="498"/>
    </location>
</feature>
<feature type="transmembrane region" description="Helical" evidence="6">
    <location>
        <begin position="159"/>
        <end position="181"/>
    </location>
</feature>
<evidence type="ECO:0000256" key="5">
    <source>
        <dbReference type="ARBA" id="ARBA00023136"/>
    </source>
</evidence>
<feature type="transmembrane region" description="Helical" evidence="6">
    <location>
        <begin position="475"/>
        <end position="493"/>
    </location>
</feature>
<comment type="subcellular location">
    <subcellularLocation>
        <location evidence="1">Membrane</location>
        <topology evidence="1">Multi-pass membrane protein</topology>
    </subcellularLocation>
</comment>
<dbReference type="Pfam" id="PF00083">
    <property type="entry name" value="Sugar_tr"/>
    <property type="match status" value="1"/>
</dbReference>
<dbReference type="Gene3D" id="1.20.1250.20">
    <property type="entry name" value="MFS general substrate transporter like domains"/>
    <property type="match status" value="1"/>
</dbReference>
<comment type="caution">
    <text evidence="8">The sequence shown here is derived from an EMBL/GenBank/DDBJ whole genome shotgun (WGS) entry which is preliminary data.</text>
</comment>
<feature type="transmembrane region" description="Helical" evidence="6">
    <location>
        <begin position="61"/>
        <end position="86"/>
    </location>
</feature>
<name>A0AAV9MX06_9EURO</name>
<comment type="similarity">
    <text evidence="2">Belongs to the major facilitator superfamily. Sugar transporter (TC 2.A.1.1) family.</text>
</comment>
<evidence type="ECO:0000256" key="2">
    <source>
        <dbReference type="ARBA" id="ARBA00010992"/>
    </source>
</evidence>
<dbReference type="GeneID" id="89978399"/>
<evidence type="ECO:0000256" key="6">
    <source>
        <dbReference type="SAM" id="Phobius"/>
    </source>
</evidence>
<gene>
    <name evidence="8" type="ORF">LTR84_010241</name>
</gene>
<protein>
    <recommendedName>
        <fullName evidence="7">Major facilitator superfamily (MFS) profile domain-containing protein</fullName>
    </recommendedName>
</protein>
<dbReference type="InterPro" id="IPR005828">
    <property type="entry name" value="MFS_sugar_transport-like"/>
</dbReference>
<dbReference type="PROSITE" id="PS50850">
    <property type="entry name" value="MFS"/>
    <property type="match status" value="1"/>
</dbReference>
<feature type="transmembrane region" description="Helical" evidence="6">
    <location>
        <begin position="193"/>
        <end position="216"/>
    </location>
</feature>
<proteinExistence type="inferred from homology"/>
<dbReference type="SUPFAM" id="SSF103473">
    <property type="entry name" value="MFS general substrate transporter"/>
    <property type="match status" value="1"/>
</dbReference>
<keyword evidence="5 6" id="KW-0472">Membrane</keyword>
<dbReference type="GO" id="GO:0016020">
    <property type="term" value="C:membrane"/>
    <property type="evidence" value="ECO:0007669"/>
    <property type="project" value="UniProtKB-SubCell"/>
</dbReference>
<dbReference type="PROSITE" id="PS00216">
    <property type="entry name" value="SUGAR_TRANSPORT_1"/>
    <property type="match status" value="1"/>
</dbReference>
<dbReference type="FunFam" id="1.20.1250.20:FF:000078">
    <property type="entry name" value="MFS maltose transporter, putative"/>
    <property type="match status" value="1"/>
</dbReference>
<evidence type="ECO:0000256" key="4">
    <source>
        <dbReference type="ARBA" id="ARBA00022989"/>
    </source>
</evidence>
<evidence type="ECO:0000313" key="8">
    <source>
        <dbReference type="EMBL" id="KAK5045093.1"/>
    </source>
</evidence>
<dbReference type="EMBL" id="JAVRRD010000040">
    <property type="protein sequence ID" value="KAK5045093.1"/>
    <property type="molecule type" value="Genomic_DNA"/>
</dbReference>
<dbReference type="InterPro" id="IPR020846">
    <property type="entry name" value="MFS_dom"/>
</dbReference>
<feature type="transmembrane region" description="Helical" evidence="6">
    <location>
        <begin position="134"/>
        <end position="153"/>
    </location>
</feature>
<evidence type="ECO:0000259" key="7">
    <source>
        <dbReference type="PROSITE" id="PS50850"/>
    </source>
</evidence>
<dbReference type="RefSeq" id="XP_064700732.1">
    <property type="nucleotide sequence ID" value="XM_064853778.1"/>
</dbReference>
<dbReference type="InterPro" id="IPR005829">
    <property type="entry name" value="Sugar_transporter_CS"/>
</dbReference>
<feature type="transmembrane region" description="Helical" evidence="6">
    <location>
        <begin position="409"/>
        <end position="429"/>
    </location>
</feature>
<evidence type="ECO:0000313" key="9">
    <source>
        <dbReference type="Proteomes" id="UP001358417"/>
    </source>
</evidence>
<dbReference type="PANTHER" id="PTHR48022">
    <property type="entry name" value="PLASTIDIC GLUCOSE TRANSPORTER 4"/>
    <property type="match status" value="1"/>
</dbReference>
<keyword evidence="4 6" id="KW-1133">Transmembrane helix</keyword>
<keyword evidence="9" id="KW-1185">Reference proteome</keyword>
<dbReference type="InterPro" id="IPR036259">
    <property type="entry name" value="MFS_trans_sf"/>
</dbReference>
<sequence>MASNVVPGQRDDTVKVEPVVTLRTIRSDSSGLSGPSKGDVEGVVGVFDAVRKNPVAFSWSIYAIFVMVTSAYTNSISGSVLGIPQFRKDFGYQFGGHYVLPAAWQAAYYGATNAAGVVGAFLAANVADQWGRKITFTFLLAFKFLSITLEFVATTNQVYFGGILLSGFCAGGFGTLCMTYIGEIAPQRLRGVLTAAAPISMTLGSLTASLIINFTGDQKTHWAYRTAFASEYSFAGFTALFLPFIPESPWWSTDRRNDGEALESLAKLGYDPSSAEVHLSLIKRTLAKTKNETMGATYLECFRRSNLRRTIVSLMPLACQALIGVSFVASYSTYYQQLAGFSTQASFHLSIVQGLLSLVGNICSLFLIDRVGRRSLSFWGLCLLTLLLLLTGGLAVAATPGAIKGTVALLLLYCFVFNVTIGATAYTILAEIPTPRLRVKTASMAFALENGLFTMWGFVLPYLFNPDKANLGAKVTFIFGALSILCTIYLWVFQPECSHLSFEELDELFMNKVPARKFKTRQSLDQANV</sequence>
<dbReference type="PANTHER" id="PTHR48022:SF22">
    <property type="entry name" value="MAJOR FACILITATOR SUPERFAMILY (MFS) PROFILE DOMAIN-CONTAINING PROTEIN"/>
    <property type="match status" value="1"/>
</dbReference>
<evidence type="ECO:0000256" key="3">
    <source>
        <dbReference type="ARBA" id="ARBA00022692"/>
    </source>
</evidence>
<dbReference type="PROSITE" id="PS00217">
    <property type="entry name" value="SUGAR_TRANSPORT_2"/>
    <property type="match status" value="1"/>
</dbReference>
<evidence type="ECO:0000256" key="1">
    <source>
        <dbReference type="ARBA" id="ARBA00004141"/>
    </source>
</evidence>